<dbReference type="InterPro" id="IPR001375">
    <property type="entry name" value="Peptidase_S9_cat"/>
</dbReference>
<dbReference type="PANTHER" id="PTHR43056">
    <property type="entry name" value="PEPTIDASE S9 PROLYL OLIGOPEPTIDASE"/>
    <property type="match status" value="1"/>
</dbReference>
<dbReference type="Gene3D" id="3.40.50.1820">
    <property type="entry name" value="alpha/beta hydrolase"/>
    <property type="match status" value="1"/>
</dbReference>
<proteinExistence type="predicted"/>
<comment type="caution">
    <text evidence="2">The sequence shown here is derived from an EMBL/GenBank/DDBJ whole genome shotgun (WGS) entry which is preliminary data.</text>
</comment>
<dbReference type="Proteomes" id="UP001605036">
    <property type="component" value="Unassembled WGS sequence"/>
</dbReference>
<feature type="domain" description="Peptidase S9 prolyl oligopeptidase catalytic" evidence="1">
    <location>
        <begin position="90"/>
        <end position="295"/>
    </location>
</feature>
<accession>A0ABD1ZPD5</accession>
<dbReference type="SUPFAM" id="SSF53474">
    <property type="entry name" value="alpha/beta-Hydrolases"/>
    <property type="match status" value="1"/>
</dbReference>
<reference evidence="2 3" key="1">
    <citation type="submission" date="2024-09" db="EMBL/GenBank/DDBJ databases">
        <title>Chromosome-scale assembly of Riccia fluitans.</title>
        <authorList>
            <person name="Paukszto L."/>
            <person name="Sawicki J."/>
            <person name="Karawczyk K."/>
            <person name="Piernik-Szablinska J."/>
            <person name="Szczecinska M."/>
            <person name="Mazdziarz M."/>
        </authorList>
    </citation>
    <scope>NUCLEOTIDE SEQUENCE [LARGE SCALE GENOMIC DNA]</scope>
    <source>
        <strain evidence="2">Rf_01</strain>
        <tissue evidence="2">Aerial parts of the thallus</tissue>
    </source>
</reference>
<dbReference type="AlphaFoldDB" id="A0ABD1ZPD5"/>
<evidence type="ECO:0000259" key="1">
    <source>
        <dbReference type="Pfam" id="PF00326"/>
    </source>
</evidence>
<name>A0ABD1ZPD5_9MARC</name>
<keyword evidence="3" id="KW-1185">Reference proteome</keyword>
<dbReference type="EMBL" id="JBHFFA010000001">
    <property type="protein sequence ID" value="KAL2652790.1"/>
    <property type="molecule type" value="Genomic_DNA"/>
</dbReference>
<gene>
    <name evidence="2" type="ORF">R1flu_020918</name>
</gene>
<sequence>MLPLQVNLLKKRGGNEYSISWTSFEANIENFRPYISVPEVLEFQTKVDGETAFVNFYPPVNADYKPPPGEKRLLLLCSHGGPTGEAKTALSFSYQYWTSRGWAIADVNYSGSTGYGRSYQERLRGQWGVRDVEDCCTCADFLSKQGLVDGKRLCRDGRSAGGYTTIAAMVFSNTFTAGCSLYGLSQLSGFGEETHKFESRYINILTGADKDESALYNRSPINFVENFSCPIILFQGLEDKVVPPNQARLIYEAVKRKGLPVALLEYEEEQHGFLKAGNIKKTLEQEMVFFARVIGGFKVADNVTPVHIYNFDD</sequence>
<evidence type="ECO:0000313" key="2">
    <source>
        <dbReference type="EMBL" id="KAL2652790.1"/>
    </source>
</evidence>
<dbReference type="InterPro" id="IPR029058">
    <property type="entry name" value="AB_hydrolase_fold"/>
</dbReference>
<dbReference type="Pfam" id="PF00326">
    <property type="entry name" value="Peptidase_S9"/>
    <property type="match status" value="1"/>
</dbReference>
<dbReference type="InterPro" id="IPR050585">
    <property type="entry name" value="Xaa-Pro_dipeptidyl-ppase/CocE"/>
</dbReference>
<protein>
    <recommendedName>
        <fullName evidence="1">Peptidase S9 prolyl oligopeptidase catalytic domain-containing protein</fullName>
    </recommendedName>
</protein>
<evidence type="ECO:0000313" key="3">
    <source>
        <dbReference type="Proteomes" id="UP001605036"/>
    </source>
</evidence>
<dbReference type="PANTHER" id="PTHR43056:SF5">
    <property type="entry name" value="PEPTIDASE S9 PROLYL OLIGOPEPTIDASE CATALYTIC DOMAIN-CONTAINING PROTEIN"/>
    <property type="match status" value="1"/>
</dbReference>
<organism evidence="2 3">
    <name type="scientific">Riccia fluitans</name>
    <dbReference type="NCBI Taxonomy" id="41844"/>
    <lineage>
        <taxon>Eukaryota</taxon>
        <taxon>Viridiplantae</taxon>
        <taxon>Streptophyta</taxon>
        <taxon>Embryophyta</taxon>
        <taxon>Marchantiophyta</taxon>
        <taxon>Marchantiopsida</taxon>
        <taxon>Marchantiidae</taxon>
        <taxon>Marchantiales</taxon>
        <taxon>Ricciaceae</taxon>
        <taxon>Riccia</taxon>
    </lineage>
</organism>